<comment type="similarity">
    <text evidence="8 9">Belongs to the MurJ/MviN family.</text>
</comment>
<dbReference type="Pfam" id="PF03023">
    <property type="entry name" value="MurJ"/>
    <property type="match status" value="1"/>
</dbReference>
<dbReference type="NCBIfam" id="TIGR01695">
    <property type="entry name" value="murJ_mviN"/>
    <property type="match status" value="1"/>
</dbReference>
<keyword evidence="11" id="KW-1185">Reference proteome</keyword>
<feature type="transmembrane region" description="Helical" evidence="8">
    <location>
        <begin position="133"/>
        <end position="151"/>
    </location>
</feature>
<dbReference type="UniPathway" id="UPA00219"/>
<proteinExistence type="inferred from homology"/>
<comment type="subcellular location">
    <subcellularLocation>
        <location evidence="1 8">Cell membrane</location>
        <topology evidence="1 8">Multi-pass membrane protein</topology>
    </subcellularLocation>
</comment>
<keyword evidence="8 9" id="KW-0813">Transport</keyword>
<feature type="transmembrane region" description="Helical" evidence="8">
    <location>
        <begin position="380"/>
        <end position="402"/>
    </location>
</feature>
<accession>A0A6I6DEF4</accession>
<keyword evidence="2 8" id="KW-1003">Cell membrane</keyword>
<dbReference type="InterPro" id="IPR004268">
    <property type="entry name" value="MurJ"/>
</dbReference>
<dbReference type="GO" id="GO:0034204">
    <property type="term" value="P:lipid translocation"/>
    <property type="evidence" value="ECO:0007669"/>
    <property type="project" value="TreeGrafter"/>
</dbReference>
<dbReference type="GO" id="GO:0071555">
    <property type="term" value="P:cell wall organization"/>
    <property type="evidence" value="ECO:0007669"/>
    <property type="project" value="UniProtKB-UniRule"/>
</dbReference>
<dbReference type="HAMAP" id="MF_02078">
    <property type="entry name" value="MurJ_MviN"/>
    <property type="match status" value="1"/>
</dbReference>
<feature type="transmembrane region" description="Helical" evidence="8">
    <location>
        <begin position="439"/>
        <end position="465"/>
    </location>
</feature>
<comment type="function">
    <text evidence="8 9">Involved in peptidoglycan biosynthesis. Transports lipid-linked peptidoglycan precursors from the inner to the outer leaflet of the cytoplasmic membrane.</text>
</comment>
<keyword evidence="3 8" id="KW-0812">Transmembrane</keyword>
<name>A0A6I6DEF4_9FIRM</name>
<dbReference type="PANTHER" id="PTHR47019:SF1">
    <property type="entry name" value="LIPID II FLIPPASE MURJ"/>
    <property type="match status" value="1"/>
</dbReference>
<feature type="transmembrane region" description="Helical" evidence="8">
    <location>
        <begin position="88"/>
        <end position="113"/>
    </location>
</feature>
<evidence type="ECO:0000256" key="5">
    <source>
        <dbReference type="ARBA" id="ARBA00022984"/>
    </source>
</evidence>
<dbReference type="KEGG" id="salq:SYNTR_1892"/>
<keyword evidence="6 8" id="KW-1133">Transmembrane helix</keyword>
<keyword evidence="8 9" id="KW-0961">Cell wall biogenesis/degradation</keyword>
<gene>
    <name evidence="8" type="primary">murJ</name>
    <name evidence="10" type="ORF">SYNTR_1892</name>
</gene>
<dbReference type="AlphaFoldDB" id="A0A6I6DEF4"/>
<dbReference type="PRINTS" id="PR01806">
    <property type="entry name" value="VIRFACTRMVIN"/>
</dbReference>
<dbReference type="PIRSF" id="PIRSF002869">
    <property type="entry name" value="MviN"/>
    <property type="match status" value="1"/>
</dbReference>
<dbReference type="Proteomes" id="UP000426444">
    <property type="component" value="Chromosome"/>
</dbReference>
<keyword evidence="7 8" id="KW-0472">Membrane</keyword>
<keyword evidence="5 8" id="KW-0573">Peptidoglycan synthesis</keyword>
<evidence type="ECO:0000256" key="9">
    <source>
        <dbReference type="PIRNR" id="PIRNR002869"/>
    </source>
</evidence>
<evidence type="ECO:0000256" key="3">
    <source>
        <dbReference type="ARBA" id="ARBA00022692"/>
    </source>
</evidence>
<keyword evidence="4 8" id="KW-0133">Cell shape</keyword>
<feature type="transmembrane region" description="Helical" evidence="8">
    <location>
        <begin position="307"/>
        <end position="327"/>
    </location>
</feature>
<feature type="transmembrane region" description="Helical" evidence="8">
    <location>
        <begin position="158"/>
        <end position="178"/>
    </location>
</feature>
<evidence type="ECO:0000256" key="1">
    <source>
        <dbReference type="ARBA" id="ARBA00004651"/>
    </source>
</evidence>
<comment type="pathway">
    <text evidence="8">Cell wall biogenesis; peptidoglycan biosynthesis.</text>
</comment>
<evidence type="ECO:0000256" key="7">
    <source>
        <dbReference type="ARBA" id="ARBA00023136"/>
    </source>
</evidence>
<feature type="transmembrane region" description="Helical" evidence="8">
    <location>
        <begin position="184"/>
        <end position="206"/>
    </location>
</feature>
<sequence length="517" mass="56477">MSNQSIAKAAVVILAFSTIGRLLGFVREQVIAAQYGTSVYTDAYVMAFTLPNLLYIIIGGALATAFIPVFTSIAVQKGEEEASHMASSVINLTIIGMVVVSIIGVLIAPLLVAIIAPGFEQEARELTIELTRIMFPAVLFLALSMLIGGILNSYKRFAAAAFAPVAFSGIIIISVFTLVPLMGIYGLALGTVLGTVAQVAIQLPFLKRLNLRYKLEAQIKNPAITKMGELMFPAMIGTSVNQLYVTIDRILASGLATGSIAALNFANKLMFLPYNLFVMAINTAVFPSLSEQAAKQKFEDMGRTTVFGLNLVAFFTIPAAIGIFVLSEPLVRLLFERGAFDAHSTELTVFALNFYLIGLFAQGAFHVLNRTYFAMQDTKTPVKINIFSVFLNLIFSLILIRYLAHGGLALATSLAAICNMILVYSFLRRKLPTLPERQLFFTLGKVLFASVIMGVAVHFSSMYLVSQLAMVSLWDQLVHICGSIFIGVLVYGLAILPLKIEEVEYVKDRFLERLARR</sequence>
<dbReference type="GO" id="GO:0015648">
    <property type="term" value="F:lipid-linked peptidoglycan transporter activity"/>
    <property type="evidence" value="ECO:0007669"/>
    <property type="project" value="UniProtKB-UniRule"/>
</dbReference>
<evidence type="ECO:0000256" key="4">
    <source>
        <dbReference type="ARBA" id="ARBA00022960"/>
    </source>
</evidence>
<dbReference type="EMBL" id="CP046457">
    <property type="protein sequence ID" value="QGU00486.1"/>
    <property type="molecule type" value="Genomic_DNA"/>
</dbReference>
<evidence type="ECO:0000313" key="11">
    <source>
        <dbReference type="Proteomes" id="UP000426444"/>
    </source>
</evidence>
<dbReference type="GO" id="GO:0009252">
    <property type="term" value="P:peptidoglycan biosynthetic process"/>
    <property type="evidence" value="ECO:0007669"/>
    <property type="project" value="UniProtKB-UniRule"/>
</dbReference>
<evidence type="ECO:0000256" key="8">
    <source>
        <dbReference type="HAMAP-Rule" id="MF_02078"/>
    </source>
</evidence>
<feature type="transmembrane region" description="Helical" evidence="8">
    <location>
        <begin position="56"/>
        <end position="76"/>
    </location>
</feature>
<evidence type="ECO:0000256" key="6">
    <source>
        <dbReference type="ARBA" id="ARBA00022989"/>
    </source>
</evidence>
<comment type="caution">
    <text evidence="8">Lacks conserved residue(s) required for the propagation of feature annotation.</text>
</comment>
<protein>
    <recommendedName>
        <fullName evidence="8">Probable lipid II flippase MurJ</fullName>
    </recommendedName>
</protein>
<dbReference type="InterPro" id="IPR051050">
    <property type="entry name" value="Lipid_II_flippase_MurJ/MviN"/>
</dbReference>
<feature type="transmembrane region" description="Helical" evidence="8">
    <location>
        <begin position="408"/>
        <end position="427"/>
    </location>
</feature>
<dbReference type="RefSeq" id="WP_197079095.1">
    <property type="nucleotide sequence ID" value="NZ_CP046457.1"/>
</dbReference>
<dbReference type="GO" id="GO:0005886">
    <property type="term" value="C:plasma membrane"/>
    <property type="evidence" value="ECO:0007669"/>
    <property type="project" value="UniProtKB-SubCell"/>
</dbReference>
<reference evidence="11" key="1">
    <citation type="journal article" date="2019" name="Microbiology">
        <title>Complete Genome Sequence of an Uncultured Bacterium of the Candidate Phylum Bipolaricaulota.</title>
        <authorList>
            <person name="Kadnikov V.V."/>
            <person name="Mardanov A.V."/>
            <person name="Beletsky A.V."/>
            <person name="Frank Y.A."/>
            <person name="Karnachuk O.V."/>
            <person name="Ravin N.V."/>
        </authorList>
    </citation>
    <scope>NUCLEOTIDE SEQUENCE [LARGE SCALE GENOMIC DNA]</scope>
</reference>
<feature type="transmembrane region" description="Helical" evidence="8">
    <location>
        <begin position="477"/>
        <end position="498"/>
    </location>
</feature>
<dbReference type="GO" id="GO:0008360">
    <property type="term" value="P:regulation of cell shape"/>
    <property type="evidence" value="ECO:0007669"/>
    <property type="project" value="UniProtKB-UniRule"/>
</dbReference>
<dbReference type="CDD" id="cd13123">
    <property type="entry name" value="MATE_MurJ_like"/>
    <property type="match status" value="1"/>
</dbReference>
<organism evidence="10 11">
    <name type="scientific">Candidatus Syntrophocurvum alkaliphilum</name>
    <dbReference type="NCBI Taxonomy" id="2293317"/>
    <lineage>
        <taxon>Bacteria</taxon>
        <taxon>Bacillati</taxon>
        <taxon>Bacillota</taxon>
        <taxon>Clostridia</taxon>
        <taxon>Eubacteriales</taxon>
        <taxon>Syntrophomonadaceae</taxon>
        <taxon>Candidatus Syntrophocurvum</taxon>
    </lineage>
</organism>
<evidence type="ECO:0000256" key="2">
    <source>
        <dbReference type="ARBA" id="ARBA00022475"/>
    </source>
</evidence>
<evidence type="ECO:0000313" key="10">
    <source>
        <dbReference type="EMBL" id="QGU00486.1"/>
    </source>
</evidence>
<feature type="transmembrane region" description="Helical" evidence="8">
    <location>
        <begin position="347"/>
        <end position="368"/>
    </location>
</feature>
<dbReference type="PANTHER" id="PTHR47019">
    <property type="entry name" value="LIPID II FLIPPASE MURJ"/>
    <property type="match status" value="1"/>
</dbReference>